<reference evidence="1" key="1">
    <citation type="submission" date="2018-02" db="EMBL/GenBank/DDBJ databases">
        <title>Rhizophora mucronata_Transcriptome.</title>
        <authorList>
            <person name="Meera S.P."/>
            <person name="Sreeshan A."/>
            <person name="Augustine A."/>
        </authorList>
    </citation>
    <scope>NUCLEOTIDE SEQUENCE</scope>
    <source>
        <tissue evidence="1">Leaf</tissue>
    </source>
</reference>
<sequence>MNSVKKIMR</sequence>
<evidence type="ECO:0000313" key="1">
    <source>
        <dbReference type="EMBL" id="MBX66284.1"/>
    </source>
</evidence>
<accession>A0A2P2QHA5</accession>
<proteinExistence type="predicted"/>
<dbReference type="EMBL" id="GGEC01085800">
    <property type="protein sequence ID" value="MBX66284.1"/>
    <property type="molecule type" value="Transcribed_RNA"/>
</dbReference>
<name>A0A2P2QHA5_RHIMU</name>
<protein>
    <submittedName>
        <fullName evidence="1">Uncharacterized protein</fullName>
    </submittedName>
</protein>
<organism evidence="1">
    <name type="scientific">Rhizophora mucronata</name>
    <name type="common">Asiatic mangrove</name>
    <dbReference type="NCBI Taxonomy" id="61149"/>
    <lineage>
        <taxon>Eukaryota</taxon>
        <taxon>Viridiplantae</taxon>
        <taxon>Streptophyta</taxon>
        <taxon>Embryophyta</taxon>
        <taxon>Tracheophyta</taxon>
        <taxon>Spermatophyta</taxon>
        <taxon>Magnoliopsida</taxon>
        <taxon>eudicotyledons</taxon>
        <taxon>Gunneridae</taxon>
        <taxon>Pentapetalae</taxon>
        <taxon>rosids</taxon>
        <taxon>fabids</taxon>
        <taxon>Malpighiales</taxon>
        <taxon>Rhizophoraceae</taxon>
        <taxon>Rhizophora</taxon>
    </lineage>
</organism>